<evidence type="ECO:0000313" key="1">
    <source>
        <dbReference type="EMBL" id="ELA45769.1"/>
    </source>
</evidence>
<evidence type="ECO:0000313" key="2">
    <source>
        <dbReference type="Proteomes" id="UP000011081"/>
    </source>
</evidence>
<dbReference type="EMBL" id="GL877663">
    <property type="protein sequence ID" value="ELA45769.1"/>
    <property type="molecule type" value="Genomic_DNA"/>
</dbReference>
<accession>L2GQ73</accession>
<dbReference type="Proteomes" id="UP000011081">
    <property type="component" value="Unassembled WGS sequence"/>
</dbReference>
<feature type="non-terminal residue" evidence="1">
    <location>
        <position position="1"/>
    </location>
</feature>
<dbReference type="GeneID" id="19880600"/>
<organism evidence="1 2">
    <name type="scientific">Vavraia culicis (isolate floridensis)</name>
    <name type="common">Microsporidian parasite</name>
    <dbReference type="NCBI Taxonomy" id="948595"/>
    <lineage>
        <taxon>Eukaryota</taxon>
        <taxon>Fungi</taxon>
        <taxon>Fungi incertae sedis</taxon>
        <taxon>Microsporidia</taxon>
        <taxon>Pleistophoridae</taxon>
        <taxon>Vavraia</taxon>
    </lineage>
</organism>
<reference evidence="2" key="1">
    <citation type="submission" date="2011-03" db="EMBL/GenBank/DDBJ databases">
        <title>The genome sequence of Vavraia culicis strain floridensis.</title>
        <authorList>
            <consortium name="The Broad Institute Genome Sequencing Platform"/>
            <person name="Cuomo C."/>
            <person name="Becnel J."/>
            <person name="Sanscrainte N."/>
            <person name="Young S.K."/>
            <person name="Zeng Q."/>
            <person name="Gargeya S."/>
            <person name="Fitzgerald M."/>
            <person name="Haas B."/>
            <person name="Abouelleil A."/>
            <person name="Alvarado L."/>
            <person name="Arachchi H.M."/>
            <person name="Berlin A."/>
            <person name="Chapman S.B."/>
            <person name="Gearin G."/>
            <person name="Goldberg J."/>
            <person name="Griggs A."/>
            <person name="Gujja S."/>
            <person name="Hansen M."/>
            <person name="Heiman D."/>
            <person name="Howarth C."/>
            <person name="Larimer J."/>
            <person name="Lui A."/>
            <person name="MacDonald P.J.P."/>
            <person name="McCowen C."/>
            <person name="Montmayeur A."/>
            <person name="Murphy C."/>
            <person name="Neiman D."/>
            <person name="Pearson M."/>
            <person name="Priest M."/>
            <person name="Roberts A."/>
            <person name="Saif S."/>
            <person name="Shea T."/>
            <person name="Sisk P."/>
            <person name="Stolte C."/>
            <person name="Sykes S."/>
            <person name="Wortman J."/>
            <person name="Nusbaum C."/>
            <person name="Birren B."/>
        </authorList>
    </citation>
    <scope>NUCLEOTIDE SEQUENCE [LARGE SCALE GENOMIC DNA]</scope>
    <source>
        <strain evidence="2">floridensis</strain>
    </source>
</reference>
<gene>
    <name evidence="1" type="ORF">VCUG_02744</name>
</gene>
<name>L2GQ73_VAVCU</name>
<keyword evidence="2" id="KW-1185">Reference proteome</keyword>
<dbReference type="AlphaFoldDB" id="L2GQ73"/>
<sequence length="114" mass="12431">SILYCIIEFIDILITILDNSYEGKTKSKMVLINADAKMLLGGFVCARSAHCAEECYRLTTSASVVILGENITVTVEKGFLTAINQSTGHYDTLSILTKLFDKNNSITGARSCSE</sequence>
<protein>
    <submittedName>
        <fullName evidence="1">Uncharacterized protein</fullName>
    </submittedName>
</protein>
<dbReference type="InParanoid" id="L2GQ73"/>
<dbReference type="RefSeq" id="XP_008075753.1">
    <property type="nucleotide sequence ID" value="XM_008077562.1"/>
</dbReference>
<dbReference type="VEuPathDB" id="MicrosporidiaDB:VCUG_02744"/>
<proteinExistence type="predicted"/>
<dbReference type="HOGENOM" id="CLU_2127115_0_0_1"/>